<sequence length="107" mass="12224">MWQVKFAPYKTKLLHVTRSSGPLNLDFNGRTLAPQDEVEVLGVTYDCRLTFKSHIERLAREASLRRMSWLLDNRGLEVLYKAKKFAHPWSMRALPGAALPGSILQTI</sequence>
<keyword evidence="2" id="KW-1185">Reference proteome</keyword>
<name>A0A5B7G7Q9_PORTR</name>
<organism evidence="1 2">
    <name type="scientific">Portunus trituberculatus</name>
    <name type="common">Swimming crab</name>
    <name type="synonym">Neptunus trituberculatus</name>
    <dbReference type="NCBI Taxonomy" id="210409"/>
    <lineage>
        <taxon>Eukaryota</taxon>
        <taxon>Metazoa</taxon>
        <taxon>Ecdysozoa</taxon>
        <taxon>Arthropoda</taxon>
        <taxon>Crustacea</taxon>
        <taxon>Multicrustacea</taxon>
        <taxon>Malacostraca</taxon>
        <taxon>Eumalacostraca</taxon>
        <taxon>Eucarida</taxon>
        <taxon>Decapoda</taxon>
        <taxon>Pleocyemata</taxon>
        <taxon>Brachyura</taxon>
        <taxon>Eubrachyura</taxon>
        <taxon>Portunoidea</taxon>
        <taxon>Portunidae</taxon>
        <taxon>Portuninae</taxon>
        <taxon>Portunus</taxon>
    </lineage>
</organism>
<evidence type="ECO:0000313" key="2">
    <source>
        <dbReference type="Proteomes" id="UP000324222"/>
    </source>
</evidence>
<dbReference type="AlphaFoldDB" id="A0A5B7G7Q9"/>
<protein>
    <submittedName>
        <fullName evidence="1">Uncharacterized protein</fullName>
    </submittedName>
</protein>
<gene>
    <name evidence="1" type="ORF">E2C01_047142</name>
</gene>
<accession>A0A5B7G7Q9</accession>
<evidence type="ECO:0000313" key="1">
    <source>
        <dbReference type="EMBL" id="MPC53253.1"/>
    </source>
</evidence>
<dbReference type="EMBL" id="VSRR010011494">
    <property type="protein sequence ID" value="MPC53253.1"/>
    <property type="molecule type" value="Genomic_DNA"/>
</dbReference>
<dbReference type="PRINTS" id="PR01345">
    <property type="entry name" value="CERVTRCPTASE"/>
</dbReference>
<reference evidence="1 2" key="1">
    <citation type="submission" date="2019-05" db="EMBL/GenBank/DDBJ databases">
        <title>Another draft genome of Portunus trituberculatus and its Hox gene families provides insights of decapod evolution.</title>
        <authorList>
            <person name="Jeong J.-H."/>
            <person name="Song I."/>
            <person name="Kim S."/>
            <person name="Choi T."/>
            <person name="Kim D."/>
            <person name="Ryu S."/>
            <person name="Kim W."/>
        </authorList>
    </citation>
    <scope>NUCLEOTIDE SEQUENCE [LARGE SCALE GENOMIC DNA]</scope>
    <source>
        <tissue evidence="1">Muscle</tissue>
    </source>
</reference>
<proteinExistence type="predicted"/>
<comment type="caution">
    <text evidence="1">The sequence shown here is derived from an EMBL/GenBank/DDBJ whole genome shotgun (WGS) entry which is preliminary data.</text>
</comment>
<dbReference type="OrthoDB" id="6756650at2759"/>
<dbReference type="Proteomes" id="UP000324222">
    <property type="component" value="Unassembled WGS sequence"/>
</dbReference>